<proteinExistence type="predicted"/>
<dbReference type="InterPro" id="IPR029058">
    <property type="entry name" value="AB_hydrolase_fold"/>
</dbReference>
<protein>
    <submittedName>
        <fullName evidence="2">Alpha/beta hydrolase fold domain-containing protein</fullName>
    </submittedName>
</protein>
<dbReference type="GO" id="GO:0016787">
    <property type="term" value="F:hydrolase activity"/>
    <property type="evidence" value="ECO:0007669"/>
    <property type="project" value="UniProtKB-KW"/>
</dbReference>
<dbReference type="EMBL" id="CP059404">
    <property type="protein sequence ID" value="QNE88704.1"/>
    <property type="molecule type" value="Genomic_DNA"/>
</dbReference>
<reference evidence="2 3" key="1">
    <citation type="submission" date="2020-07" db="EMBL/GenBank/DDBJ databases">
        <title>Complete genome and description of Corynebacterium incognita strain Marseille-Q3630 sp. nov.</title>
        <authorList>
            <person name="Boxberger M."/>
        </authorList>
    </citation>
    <scope>NUCLEOTIDE SEQUENCE [LARGE SCALE GENOMIC DNA]</scope>
    <source>
        <strain evidence="2 3">Marseille-Q3630</strain>
    </source>
</reference>
<sequence length="304" mass="31953">MTNKEQDDAVEQLSPTLQLEQIASYLDAHYAAPDFTPPWKWDGQDDSDGGAIEAARREADDYCARLPDRITHAAMLQLGTGLDQSMPGVAFADPALRVEDVPGAQIYTAVKAGAAADASAEDTWVISLHSGGWWRGGGSALDNQWRPEVAAVASLTGVNCMDLDYPLAPEHTVAEMNAAVASAVEFARGRGARRVVLWGYSSGGALALLNAPLADALVLTFPDLNSVAGLPDDIRSGAELSALPAGMPVLLQVATEDEIAARADVAGPVLGGATVTAKDYVSHHRVATPELSRQRVSDVAAWLS</sequence>
<organism evidence="2 3">
    <name type="scientific">Corynebacterium incognita</name>
    <dbReference type="NCBI Taxonomy" id="2754725"/>
    <lineage>
        <taxon>Bacteria</taxon>
        <taxon>Bacillati</taxon>
        <taxon>Actinomycetota</taxon>
        <taxon>Actinomycetes</taxon>
        <taxon>Mycobacteriales</taxon>
        <taxon>Corynebacteriaceae</taxon>
        <taxon>Corynebacterium</taxon>
    </lineage>
</organism>
<dbReference type="KEGG" id="cik:H0194_06210"/>
<feature type="domain" description="Alpha/beta hydrolase fold-3" evidence="1">
    <location>
        <begin position="125"/>
        <end position="211"/>
    </location>
</feature>
<dbReference type="AlphaFoldDB" id="A0A7G7CM88"/>
<evidence type="ECO:0000313" key="3">
    <source>
        <dbReference type="Proteomes" id="UP000515743"/>
    </source>
</evidence>
<accession>A0A7G7CM88</accession>
<dbReference type="Pfam" id="PF07859">
    <property type="entry name" value="Abhydrolase_3"/>
    <property type="match status" value="1"/>
</dbReference>
<keyword evidence="3" id="KW-1185">Reference proteome</keyword>
<dbReference type="Proteomes" id="UP000515743">
    <property type="component" value="Chromosome"/>
</dbReference>
<evidence type="ECO:0000259" key="1">
    <source>
        <dbReference type="Pfam" id="PF07859"/>
    </source>
</evidence>
<gene>
    <name evidence="2" type="ORF">H0194_06210</name>
</gene>
<dbReference type="RefSeq" id="WP_185175094.1">
    <property type="nucleotide sequence ID" value="NZ_CP059404.1"/>
</dbReference>
<dbReference type="SUPFAM" id="SSF53474">
    <property type="entry name" value="alpha/beta-Hydrolases"/>
    <property type="match status" value="1"/>
</dbReference>
<name>A0A7G7CM88_9CORY</name>
<dbReference type="InterPro" id="IPR013094">
    <property type="entry name" value="AB_hydrolase_3"/>
</dbReference>
<dbReference type="Gene3D" id="3.40.50.1820">
    <property type="entry name" value="alpha/beta hydrolase"/>
    <property type="match status" value="1"/>
</dbReference>
<evidence type="ECO:0000313" key="2">
    <source>
        <dbReference type="EMBL" id="QNE88704.1"/>
    </source>
</evidence>
<keyword evidence="2" id="KW-0378">Hydrolase</keyword>